<dbReference type="EMBL" id="LR899014">
    <property type="protein sequence ID" value="CAD7092971.1"/>
    <property type="molecule type" value="Genomic_DNA"/>
</dbReference>
<dbReference type="AlphaFoldDB" id="A0A7R8V505"/>
<sequence>MVSLWGHGEKTFKRSLHVPVNVDAKMPLSFITHASIEIHACFFRYGCMNEPFTFPNFSGGYSGKYLNICFLSS</sequence>
<evidence type="ECO:0000313" key="1">
    <source>
        <dbReference type="EMBL" id="CAD7092971.1"/>
    </source>
</evidence>
<accession>A0A7R8V505</accession>
<reference evidence="1 2" key="1">
    <citation type="submission" date="2020-11" db="EMBL/GenBank/DDBJ databases">
        <authorList>
            <person name="Wallbank WR R."/>
            <person name="Pardo Diaz C."/>
            <person name="Kozak K."/>
            <person name="Martin S."/>
            <person name="Jiggins C."/>
            <person name="Moest M."/>
            <person name="Warren A I."/>
            <person name="Generalovic N T."/>
            <person name="Byers J.R.P. K."/>
            <person name="Montejo-Kovacevich G."/>
            <person name="Yen C E."/>
        </authorList>
    </citation>
    <scope>NUCLEOTIDE SEQUENCE [LARGE SCALE GENOMIC DNA]</scope>
</reference>
<proteinExistence type="predicted"/>
<protein>
    <submittedName>
        <fullName evidence="1">Uncharacterized protein</fullName>
    </submittedName>
</protein>
<organism evidence="1 2">
    <name type="scientific">Hermetia illucens</name>
    <name type="common">Black soldier fly</name>
    <dbReference type="NCBI Taxonomy" id="343691"/>
    <lineage>
        <taxon>Eukaryota</taxon>
        <taxon>Metazoa</taxon>
        <taxon>Ecdysozoa</taxon>
        <taxon>Arthropoda</taxon>
        <taxon>Hexapoda</taxon>
        <taxon>Insecta</taxon>
        <taxon>Pterygota</taxon>
        <taxon>Neoptera</taxon>
        <taxon>Endopterygota</taxon>
        <taxon>Diptera</taxon>
        <taxon>Brachycera</taxon>
        <taxon>Stratiomyomorpha</taxon>
        <taxon>Stratiomyidae</taxon>
        <taxon>Hermetiinae</taxon>
        <taxon>Hermetia</taxon>
    </lineage>
</organism>
<keyword evidence="2" id="KW-1185">Reference proteome</keyword>
<evidence type="ECO:0000313" key="2">
    <source>
        <dbReference type="Proteomes" id="UP000594454"/>
    </source>
</evidence>
<dbReference type="InParanoid" id="A0A7R8V505"/>
<name>A0A7R8V505_HERIL</name>
<dbReference type="Proteomes" id="UP000594454">
    <property type="component" value="Chromosome 6"/>
</dbReference>
<gene>
    <name evidence="1" type="ORF">HERILL_LOCUS15289</name>
</gene>